<dbReference type="InParanoid" id="K1X244"/>
<protein>
    <recommendedName>
        <fullName evidence="5">Inhibitor I9 domain-containing protein</fullName>
    </recommendedName>
</protein>
<keyword evidence="2" id="KW-1133">Transmembrane helix</keyword>
<dbReference type="AlphaFoldDB" id="K1X244"/>
<accession>K1X244</accession>
<dbReference type="GO" id="GO:0004866">
    <property type="term" value="F:endopeptidase inhibitor activity"/>
    <property type="evidence" value="ECO:0007669"/>
    <property type="project" value="UniProtKB-ARBA"/>
</dbReference>
<dbReference type="FunCoup" id="K1X244">
    <property type="interactions" value="18"/>
</dbReference>
<feature type="transmembrane region" description="Helical" evidence="2">
    <location>
        <begin position="73"/>
        <end position="92"/>
    </location>
</feature>
<gene>
    <name evidence="3" type="ORF">MBM_02294</name>
</gene>
<evidence type="ECO:0000313" key="4">
    <source>
        <dbReference type="Proteomes" id="UP000006753"/>
    </source>
</evidence>
<dbReference type="GO" id="GO:0042144">
    <property type="term" value="P:vacuole fusion, non-autophagic"/>
    <property type="evidence" value="ECO:0007669"/>
    <property type="project" value="TreeGrafter"/>
</dbReference>
<dbReference type="OMA" id="IITHEYQ"/>
<dbReference type="HOGENOM" id="CLU_1594899_0_0_1"/>
<dbReference type="SUPFAM" id="SSF54897">
    <property type="entry name" value="Protease propeptides/inhibitors"/>
    <property type="match status" value="1"/>
</dbReference>
<organism evidence="3 4">
    <name type="scientific">Marssonina brunnea f. sp. multigermtubi (strain MB_m1)</name>
    <name type="common">Marssonina leaf spot fungus</name>
    <dbReference type="NCBI Taxonomy" id="1072389"/>
    <lineage>
        <taxon>Eukaryota</taxon>
        <taxon>Fungi</taxon>
        <taxon>Dikarya</taxon>
        <taxon>Ascomycota</taxon>
        <taxon>Pezizomycotina</taxon>
        <taxon>Leotiomycetes</taxon>
        <taxon>Helotiales</taxon>
        <taxon>Drepanopezizaceae</taxon>
        <taxon>Drepanopeziza</taxon>
    </lineage>
</organism>
<evidence type="ECO:0000256" key="2">
    <source>
        <dbReference type="SAM" id="Phobius"/>
    </source>
</evidence>
<sequence length="167" mass="18097">MVLRSRRRSFRQRVEIWSLPKAGSTPRRLSVGRPASLTTESTGLRYNFTPPIPNPPSSTYQHTTNPNTKAMRLAIFSTLALVAVAAAVTSPLKSVIVSYPDNTPDSVLNQAKNAIKTAGGIITHEYQLIKGFAANAPAKALETVSTLNTEYLATVEEDQMVSVNNAL</sequence>
<dbReference type="EMBL" id="JH921431">
    <property type="protein sequence ID" value="EKD19057.1"/>
    <property type="molecule type" value="Genomic_DNA"/>
</dbReference>
<evidence type="ECO:0000256" key="1">
    <source>
        <dbReference type="ARBA" id="ARBA00038069"/>
    </source>
</evidence>
<evidence type="ECO:0000313" key="3">
    <source>
        <dbReference type="EMBL" id="EKD19057.1"/>
    </source>
</evidence>
<reference evidence="3 4" key="1">
    <citation type="journal article" date="2012" name="BMC Genomics">
        <title>Sequencing the genome of Marssonina brunnea reveals fungus-poplar co-evolution.</title>
        <authorList>
            <person name="Zhu S."/>
            <person name="Cao Y.-Z."/>
            <person name="Jiang C."/>
            <person name="Tan B.-Y."/>
            <person name="Wang Z."/>
            <person name="Feng S."/>
            <person name="Zhang L."/>
            <person name="Su X.-H."/>
            <person name="Brejova B."/>
            <person name="Vinar T."/>
            <person name="Xu M."/>
            <person name="Wang M.-X."/>
            <person name="Zhang S.-G."/>
            <person name="Huang M.-R."/>
            <person name="Wu R."/>
            <person name="Zhou Y."/>
        </authorList>
    </citation>
    <scope>NUCLEOTIDE SEQUENCE [LARGE SCALE GENOMIC DNA]</scope>
    <source>
        <strain evidence="3 4">MB_m1</strain>
    </source>
</reference>
<comment type="similarity">
    <text evidence="1">Belongs to the protease inhibitor I9 family.</text>
</comment>
<name>K1X244_MARBU</name>
<evidence type="ECO:0008006" key="5">
    <source>
        <dbReference type="Google" id="ProtNLM"/>
    </source>
</evidence>
<dbReference type="InterPro" id="IPR037045">
    <property type="entry name" value="S8pro/Inhibitor_I9_sf"/>
</dbReference>
<dbReference type="GeneID" id="18758229"/>
<dbReference type="KEGG" id="mbe:MBM_02294"/>
<dbReference type="PANTHER" id="PTHR28288">
    <property type="entry name" value="PROTEASE B INHIBITOR 2"/>
    <property type="match status" value="1"/>
</dbReference>
<dbReference type="OrthoDB" id="3888684at2759"/>
<dbReference type="PANTHER" id="PTHR28288:SF1">
    <property type="entry name" value="INHIBITOR I9 DOMAIN-CONTAINING PROTEIN"/>
    <property type="match status" value="1"/>
</dbReference>
<proteinExistence type="inferred from homology"/>
<keyword evidence="2" id="KW-0812">Transmembrane</keyword>
<dbReference type="InterPro" id="IPR052471">
    <property type="entry name" value="PBI_I9"/>
</dbReference>
<dbReference type="FunFam" id="3.30.70.80:FF:000005">
    <property type="entry name" value="Proteinase inhibitor I2B"/>
    <property type="match status" value="1"/>
</dbReference>
<keyword evidence="2" id="KW-0472">Membrane</keyword>
<dbReference type="Proteomes" id="UP000006753">
    <property type="component" value="Unassembled WGS sequence"/>
</dbReference>
<dbReference type="Gene3D" id="3.30.70.80">
    <property type="entry name" value="Peptidase S8 propeptide/proteinase inhibitor I9"/>
    <property type="match status" value="1"/>
</dbReference>
<keyword evidence="4" id="KW-1185">Reference proteome</keyword>
<dbReference type="eggNOG" id="ENOG502SBF0">
    <property type="taxonomic scope" value="Eukaryota"/>
</dbReference>